<dbReference type="EMBL" id="ASGP02000002">
    <property type="protein sequence ID" value="KAH9521393.1"/>
    <property type="molecule type" value="Genomic_DNA"/>
</dbReference>
<accession>A0A922L6S4</accession>
<name>A0A922L6S4_DERFA</name>
<protein>
    <submittedName>
        <fullName evidence="1">Uncharacterized protein</fullName>
    </submittedName>
</protein>
<organism evidence="1 2">
    <name type="scientific">Dermatophagoides farinae</name>
    <name type="common">American house dust mite</name>
    <dbReference type="NCBI Taxonomy" id="6954"/>
    <lineage>
        <taxon>Eukaryota</taxon>
        <taxon>Metazoa</taxon>
        <taxon>Ecdysozoa</taxon>
        <taxon>Arthropoda</taxon>
        <taxon>Chelicerata</taxon>
        <taxon>Arachnida</taxon>
        <taxon>Acari</taxon>
        <taxon>Acariformes</taxon>
        <taxon>Sarcoptiformes</taxon>
        <taxon>Astigmata</taxon>
        <taxon>Psoroptidia</taxon>
        <taxon>Analgoidea</taxon>
        <taxon>Pyroglyphidae</taxon>
        <taxon>Dermatophagoidinae</taxon>
        <taxon>Dermatophagoides</taxon>
    </lineage>
</organism>
<proteinExistence type="predicted"/>
<keyword evidence="2" id="KW-1185">Reference proteome</keyword>
<dbReference type="AlphaFoldDB" id="A0A922L6S4"/>
<gene>
    <name evidence="1" type="ORF">DERF_005055</name>
</gene>
<evidence type="ECO:0000313" key="1">
    <source>
        <dbReference type="EMBL" id="KAH9521393.1"/>
    </source>
</evidence>
<comment type="caution">
    <text evidence="1">The sequence shown here is derived from an EMBL/GenBank/DDBJ whole genome shotgun (WGS) entry which is preliminary data.</text>
</comment>
<evidence type="ECO:0000313" key="2">
    <source>
        <dbReference type="Proteomes" id="UP000790347"/>
    </source>
</evidence>
<sequence length="137" mass="15664">MSKRKFIVKSTNAITQVTESANDLTNNGNSFYVWNIENGVETLKRFSAKEIFGEDMKNGPIITIKGPQDTVDTLLKDLFPDEQTFGIWLTMETRHVFGIRNNFKYPVRTLDFSILSTKPKTTKAPGYENFLFFSAHT</sequence>
<reference evidence="1" key="2">
    <citation type="journal article" date="2022" name="Res Sq">
        <title>Comparative Genomics Reveals Insights into the Divergent Evolution of Astigmatic Mites and Household Pest Adaptations.</title>
        <authorList>
            <person name="Xiong Q."/>
            <person name="Wan A.T.-Y."/>
            <person name="Liu X.-Y."/>
            <person name="Fung C.S.-H."/>
            <person name="Xiao X."/>
            <person name="Malainual N."/>
            <person name="Hou J."/>
            <person name="Wang L."/>
            <person name="Wang M."/>
            <person name="Yang K."/>
            <person name="Cui Y."/>
            <person name="Leung E."/>
            <person name="Nong W."/>
            <person name="Shin S.-K."/>
            <person name="Au S."/>
            <person name="Jeong K.Y."/>
            <person name="Chew F.T."/>
            <person name="Hui J."/>
            <person name="Leung T.F."/>
            <person name="Tungtrongchitr A."/>
            <person name="Zhong N."/>
            <person name="Liu Z."/>
            <person name="Tsui S."/>
        </authorList>
    </citation>
    <scope>NUCLEOTIDE SEQUENCE</scope>
    <source>
        <strain evidence="1">Derf</strain>
        <tissue evidence="1">Whole organism</tissue>
    </source>
</reference>
<dbReference type="Proteomes" id="UP000790347">
    <property type="component" value="Unassembled WGS sequence"/>
</dbReference>
<reference evidence="1" key="1">
    <citation type="submission" date="2013-05" db="EMBL/GenBank/DDBJ databases">
        <authorList>
            <person name="Yim A.K.Y."/>
            <person name="Chan T.F."/>
            <person name="Ji K.M."/>
            <person name="Liu X.Y."/>
            <person name="Zhou J.W."/>
            <person name="Li R.Q."/>
            <person name="Yang K.Y."/>
            <person name="Li J."/>
            <person name="Li M."/>
            <person name="Law P.T.W."/>
            <person name="Wu Y.L."/>
            <person name="Cai Z.L."/>
            <person name="Qin H."/>
            <person name="Bao Y."/>
            <person name="Leung R.K.K."/>
            <person name="Ng P.K.S."/>
            <person name="Zou J."/>
            <person name="Zhong X.J."/>
            <person name="Ran P.X."/>
            <person name="Zhong N.S."/>
            <person name="Liu Z.G."/>
            <person name="Tsui S.K.W."/>
        </authorList>
    </citation>
    <scope>NUCLEOTIDE SEQUENCE</scope>
    <source>
        <strain evidence="1">Derf</strain>
        <tissue evidence="1">Whole organism</tissue>
    </source>
</reference>